<proteinExistence type="predicted"/>
<evidence type="ECO:0000313" key="1">
    <source>
        <dbReference type="EMBL" id="KAJ9663658.1"/>
    </source>
</evidence>
<comment type="caution">
    <text evidence="1">The sequence shown here is derived from an EMBL/GenBank/DDBJ whole genome shotgun (WGS) entry which is preliminary data.</text>
</comment>
<name>A0ACC3AIZ2_9EURO</name>
<gene>
    <name evidence="1" type="ORF">H2198_000670</name>
</gene>
<keyword evidence="2" id="KW-1185">Reference proteome</keyword>
<accession>A0ACC3AIZ2</accession>
<evidence type="ECO:0000313" key="2">
    <source>
        <dbReference type="Proteomes" id="UP001172386"/>
    </source>
</evidence>
<dbReference type="EMBL" id="JAPDRQ010000007">
    <property type="protein sequence ID" value="KAJ9663658.1"/>
    <property type="molecule type" value="Genomic_DNA"/>
</dbReference>
<reference evidence="1" key="1">
    <citation type="submission" date="2022-10" db="EMBL/GenBank/DDBJ databases">
        <title>Culturing micro-colonial fungi from biological soil crusts in the Mojave desert and describing Neophaeococcomyces mojavensis, and introducing the new genera and species Taxawa tesnikishii.</title>
        <authorList>
            <person name="Kurbessoian T."/>
            <person name="Stajich J.E."/>
        </authorList>
    </citation>
    <scope>NUCLEOTIDE SEQUENCE</scope>
    <source>
        <strain evidence="1">JES_112</strain>
    </source>
</reference>
<dbReference type="Proteomes" id="UP001172386">
    <property type="component" value="Unassembled WGS sequence"/>
</dbReference>
<protein>
    <submittedName>
        <fullName evidence="1">Uncharacterized protein</fullName>
    </submittedName>
</protein>
<sequence>MPGSKSQKSSLAKAFAHNIYETQMHVTKGFRLGDKFELHDPREFRENNKITHNFLDYYINLAMRGYLDTEKQMQEV</sequence>
<organism evidence="1 2">
    <name type="scientific">Neophaeococcomyces mojaviensis</name>
    <dbReference type="NCBI Taxonomy" id="3383035"/>
    <lineage>
        <taxon>Eukaryota</taxon>
        <taxon>Fungi</taxon>
        <taxon>Dikarya</taxon>
        <taxon>Ascomycota</taxon>
        <taxon>Pezizomycotina</taxon>
        <taxon>Eurotiomycetes</taxon>
        <taxon>Chaetothyriomycetidae</taxon>
        <taxon>Chaetothyriales</taxon>
        <taxon>Chaetothyriales incertae sedis</taxon>
        <taxon>Neophaeococcomyces</taxon>
    </lineage>
</organism>